<comment type="caution">
    <text evidence="2">The sequence shown here is derived from an EMBL/GenBank/DDBJ whole genome shotgun (WGS) entry which is preliminary data.</text>
</comment>
<feature type="chain" id="PRO_5026990810" description="Porin" evidence="1">
    <location>
        <begin position="18"/>
        <end position="390"/>
    </location>
</feature>
<proteinExistence type="predicted"/>
<dbReference type="Proteomes" id="UP000461010">
    <property type="component" value="Unassembled WGS sequence"/>
</dbReference>
<organism evidence="2 5">
    <name type="scientific">Poseidonibacter ostreae</name>
    <dbReference type="NCBI Taxonomy" id="2654171"/>
    <lineage>
        <taxon>Bacteria</taxon>
        <taxon>Pseudomonadati</taxon>
        <taxon>Campylobacterota</taxon>
        <taxon>Epsilonproteobacteria</taxon>
        <taxon>Campylobacterales</taxon>
        <taxon>Arcobacteraceae</taxon>
        <taxon>Poseidonibacter</taxon>
    </lineage>
</organism>
<accession>A0A6L4WRB0</accession>
<gene>
    <name evidence="3" type="ORF">GBG18_08850</name>
    <name evidence="2" type="ORF">GBG19_10155</name>
</gene>
<dbReference type="RefSeq" id="WP_152190314.1">
    <property type="nucleotide sequence ID" value="NZ_WFKI01000021.1"/>
</dbReference>
<reference evidence="4 5" key="1">
    <citation type="submission" date="2019-10" db="EMBL/GenBank/DDBJ databases">
        <title>Poseidonibacter ostreae sp. nov., isolated from the gut of the Ostrea denselamellosa.</title>
        <authorList>
            <person name="Choi A."/>
        </authorList>
    </citation>
    <scope>NUCLEOTIDE SEQUENCE [LARGE SCALE GENOMIC DNA]</scope>
    <source>
        <strain evidence="2 5">SJOD-M-33</strain>
        <strain evidence="3 4">SJOD-M-5</strain>
    </source>
</reference>
<feature type="signal peptide" evidence="1">
    <location>
        <begin position="1"/>
        <end position="17"/>
    </location>
</feature>
<dbReference type="Gene3D" id="2.40.160.10">
    <property type="entry name" value="Porin"/>
    <property type="match status" value="1"/>
</dbReference>
<keyword evidence="1" id="KW-0732">Signal</keyword>
<evidence type="ECO:0000256" key="1">
    <source>
        <dbReference type="SAM" id="SignalP"/>
    </source>
</evidence>
<dbReference type="AlphaFoldDB" id="A0A6L4WRB0"/>
<dbReference type="SUPFAM" id="SSF56935">
    <property type="entry name" value="Porins"/>
    <property type="match status" value="1"/>
</dbReference>
<dbReference type="EMBL" id="WFKJ01000024">
    <property type="protein sequence ID" value="KAB7890540.1"/>
    <property type="molecule type" value="Genomic_DNA"/>
</dbReference>
<dbReference type="EMBL" id="WFKK01000029">
    <property type="protein sequence ID" value="KAB7887842.1"/>
    <property type="molecule type" value="Genomic_DNA"/>
</dbReference>
<evidence type="ECO:0000313" key="3">
    <source>
        <dbReference type="EMBL" id="KAB7890540.1"/>
    </source>
</evidence>
<dbReference type="Proteomes" id="UP000472839">
    <property type="component" value="Unassembled WGS sequence"/>
</dbReference>
<evidence type="ECO:0000313" key="5">
    <source>
        <dbReference type="Proteomes" id="UP000472839"/>
    </source>
</evidence>
<keyword evidence="4" id="KW-1185">Reference proteome</keyword>
<protein>
    <recommendedName>
        <fullName evidence="6">Porin</fullName>
    </recommendedName>
</protein>
<evidence type="ECO:0008006" key="6">
    <source>
        <dbReference type="Google" id="ProtNLM"/>
    </source>
</evidence>
<sequence length="390" mass="44902">MRLLALLCVFLTLNLNAQDSNLDIKFFGTLGGVYNDNNKYLYTKGPHSKDGSSKKINTYVDSIVGTQATYKFNDNFSLISQGIIKKDDFGDTDPAIDWGYLKYDSNENFIFKLGRIKLPYYKNSNNNNIGYSKLMIREPIEVYGQMPFDIYNGVEFIYSNIINKYFYTIQGSYGQEKFDIPIQTLNEVFENEIKDLKAINFTFGNDNIEARASYLHGKISSSSSSIDTLFSSLRQYNLNDLASEYEMKDKNAEYFGLGLFIDYENYIFSSEYGKRKVDSFYLGTSGFYTTLGYRFGSLIPYFTYAKVKMIKDTNIDSISNDLNYLVGIQNVAQDTKTLGFKYHINQNIDFKFEYQRIRPRGLNGGFNLNPTGDYENSNSNIYSFVIDFVF</sequence>
<evidence type="ECO:0000313" key="4">
    <source>
        <dbReference type="Proteomes" id="UP000461010"/>
    </source>
</evidence>
<name>A0A6L4WRB0_9BACT</name>
<dbReference type="InterPro" id="IPR023614">
    <property type="entry name" value="Porin_dom_sf"/>
</dbReference>
<evidence type="ECO:0000313" key="2">
    <source>
        <dbReference type="EMBL" id="KAB7887842.1"/>
    </source>
</evidence>